<dbReference type="SUPFAM" id="SSF52540">
    <property type="entry name" value="P-loop containing nucleoside triphosphate hydrolases"/>
    <property type="match status" value="1"/>
</dbReference>
<evidence type="ECO:0000256" key="1">
    <source>
        <dbReference type="ARBA" id="ARBA00022448"/>
    </source>
</evidence>
<dbReference type="InterPro" id="IPR003593">
    <property type="entry name" value="AAA+_ATPase"/>
</dbReference>
<dbReference type="PROSITE" id="PS00211">
    <property type="entry name" value="ABC_TRANSPORTER_1"/>
    <property type="match status" value="1"/>
</dbReference>
<evidence type="ECO:0000313" key="6">
    <source>
        <dbReference type="Proteomes" id="UP001209713"/>
    </source>
</evidence>
<sequence length="280" mass="30841">MSQTNTESTPVIQESIIQAKNIGKQYGNDVILERVSVTVQEGEFITLVGASGCGKSTFLKMILGIEDPSSGDLLLDGKAIPNEPGPDRGIVFQQYSVFPHMTVLENVIAAKGFQKSSLTGYLFGKEKQQAKQEATEMLEKVGLSHALGRYPDELSGGMKQRLAIAQALICKPRILLLDEPFGALDPGIRADMHALVLDLWREHKLTVFMVTHDLKEGFYLGSRLWVFDKVRHDPQAPNAYGASITYDLPLGHAPKELYEEIDDRLRPVDKNTSLSTGSEG</sequence>
<proteinExistence type="predicted"/>
<keyword evidence="1" id="KW-0813">Transport</keyword>
<feature type="domain" description="ABC transporter" evidence="4">
    <location>
        <begin position="17"/>
        <end position="254"/>
    </location>
</feature>
<organism evidence="5 6">
    <name type="scientific">Marinomonas sargassi</name>
    <dbReference type="NCBI Taxonomy" id="2984494"/>
    <lineage>
        <taxon>Bacteria</taxon>
        <taxon>Pseudomonadati</taxon>
        <taxon>Pseudomonadota</taxon>
        <taxon>Gammaproteobacteria</taxon>
        <taxon>Oceanospirillales</taxon>
        <taxon>Oceanospirillaceae</taxon>
        <taxon>Marinomonas</taxon>
    </lineage>
</organism>
<dbReference type="EMBL" id="JAOVZB010000005">
    <property type="protein sequence ID" value="MCV2403423.1"/>
    <property type="molecule type" value="Genomic_DNA"/>
</dbReference>
<reference evidence="5 6" key="1">
    <citation type="submission" date="2022-10" db="EMBL/GenBank/DDBJ databases">
        <title>Marinomonas transparenta sp. nov. and Marinomonas sargassi sp. nov., isolated from marine alga (Sargassum natans (L.) Gaillon).</title>
        <authorList>
            <person name="Wang Y."/>
        </authorList>
    </citation>
    <scope>NUCLEOTIDE SEQUENCE [LARGE SCALE GENOMIC DNA]</scope>
    <source>
        <strain evidence="5 6">C2222</strain>
    </source>
</reference>
<dbReference type="Pfam" id="PF00005">
    <property type="entry name" value="ABC_tran"/>
    <property type="match status" value="1"/>
</dbReference>
<dbReference type="Proteomes" id="UP001209713">
    <property type="component" value="Unassembled WGS sequence"/>
</dbReference>
<evidence type="ECO:0000256" key="2">
    <source>
        <dbReference type="ARBA" id="ARBA00022741"/>
    </source>
</evidence>
<name>A0ABT2YU58_9GAMM</name>
<dbReference type="RefSeq" id="WP_263530804.1">
    <property type="nucleotide sequence ID" value="NZ_JAOVZB010000005.1"/>
</dbReference>
<dbReference type="InterPro" id="IPR017871">
    <property type="entry name" value="ABC_transporter-like_CS"/>
</dbReference>
<dbReference type="CDD" id="cd03293">
    <property type="entry name" value="ABC_NrtD_SsuB_transporters"/>
    <property type="match status" value="1"/>
</dbReference>
<keyword evidence="3 5" id="KW-0067">ATP-binding</keyword>
<comment type="caution">
    <text evidence="5">The sequence shown here is derived from an EMBL/GenBank/DDBJ whole genome shotgun (WGS) entry which is preliminary data.</text>
</comment>
<dbReference type="PANTHER" id="PTHR42781">
    <property type="entry name" value="SPERMIDINE/PUTRESCINE IMPORT ATP-BINDING PROTEIN POTA"/>
    <property type="match status" value="1"/>
</dbReference>
<dbReference type="InterPro" id="IPR003439">
    <property type="entry name" value="ABC_transporter-like_ATP-bd"/>
</dbReference>
<keyword evidence="2" id="KW-0547">Nucleotide-binding</keyword>
<dbReference type="PANTHER" id="PTHR42781:SF8">
    <property type="entry name" value="BICARBONATE TRANSPORT ATP-BINDING PROTEIN CMPC"/>
    <property type="match status" value="1"/>
</dbReference>
<dbReference type="Gene3D" id="3.40.50.300">
    <property type="entry name" value="P-loop containing nucleotide triphosphate hydrolases"/>
    <property type="match status" value="1"/>
</dbReference>
<dbReference type="SMART" id="SM00382">
    <property type="entry name" value="AAA"/>
    <property type="match status" value="1"/>
</dbReference>
<evidence type="ECO:0000259" key="4">
    <source>
        <dbReference type="PROSITE" id="PS50893"/>
    </source>
</evidence>
<dbReference type="GO" id="GO:0005524">
    <property type="term" value="F:ATP binding"/>
    <property type="evidence" value="ECO:0007669"/>
    <property type="project" value="UniProtKB-KW"/>
</dbReference>
<evidence type="ECO:0000256" key="3">
    <source>
        <dbReference type="ARBA" id="ARBA00022840"/>
    </source>
</evidence>
<keyword evidence="6" id="KW-1185">Reference proteome</keyword>
<accession>A0ABT2YU58</accession>
<gene>
    <name evidence="5" type="ORF">OFY17_11090</name>
</gene>
<protein>
    <submittedName>
        <fullName evidence="5">ABC transporter ATP-binding protein</fullName>
    </submittedName>
</protein>
<dbReference type="InterPro" id="IPR027417">
    <property type="entry name" value="P-loop_NTPase"/>
</dbReference>
<evidence type="ECO:0000313" key="5">
    <source>
        <dbReference type="EMBL" id="MCV2403423.1"/>
    </source>
</evidence>
<dbReference type="InterPro" id="IPR050093">
    <property type="entry name" value="ABC_SmlMolc_Importer"/>
</dbReference>
<dbReference type="PROSITE" id="PS50893">
    <property type="entry name" value="ABC_TRANSPORTER_2"/>
    <property type="match status" value="1"/>
</dbReference>